<comment type="caution">
    <text evidence="2">The sequence shown here is derived from an EMBL/GenBank/DDBJ whole genome shotgun (WGS) entry which is preliminary data.</text>
</comment>
<evidence type="ECO:0000313" key="2">
    <source>
        <dbReference type="EMBL" id="MCI68534.1"/>
    </source>
</evidence>
<reference evidence="2 3" key="1">
    <citation type="journal article" date="2018" name="Front. Plant Sci.">
        <title>Red Clover (Trifolium pratense) and Zigzag Clover (T. medium) - A Picture of Genomic Similarities and Differences.</title>
        <authorList>
            <person name="Dluhosova J."/>
            <person name="Istvanek J."/>
            <person name="Nedelnik J."/>
            <person name="Repkova J."/>
        </authorList>
    </citation>
    <scope>NUCLEOTIDE SEQUENCE [LARGE SCALE GENOMIC DNA]</scope>
    <source>
        <strain evidence="3">cv. 10/8</strain>
        <tissue evidence="2">Leaf</tissue>
    </source>
</reference>
<evidence type="ECO:0000256" key="1">
    <source>
        <dbReference type="SAM" id="MobiDB-lite"/>
    </source>
</evidence>
<feature type="region of interest" description="Disordered" evidence="1">
    <location>
        <begin position="1"/>
        <end position="52"/>
    </location>
</feature>
<evidence type="ECO:0000313" key="3">
    <source>
        <dbReference type="Proteomes" id="UP000265520"/>
    </source>
</evidence>
<dbReference type="AlphaFoldDB" id="A0A392U6X3"/>
<name>A0A392U6X3_9FABA</name>
<organism evidence="2 3">
    <name type="scientific">Trifolium medium</name>
    <dbReference type="NCBI Taxonomy" id="97028"/>
    <lineage>
        <taxon>Eukaryota</taxon>
        <taxon>Viridiplantae</taxon>
        <taxon>Streptophyta</taxon>
        <taxon>Embryophyta</taxon>
        <taxon>Tracheophyta</taxon>
        <taxon>Spermatophyta</taxon>
        <taxon>Magnoliopsida</taxon>
        <taxon>eudicotyledons</taxon>
        <taxon>Gunneridae</taxon>
        <taxon>Pentapetalae</taxon>
        <taxon>rosids</taxon>
        <taxon>fabids</taxon>
        <taxon>Fabales</taxon>
        <taxon>Fabaceae</taxon>
        <taxon>Papilionoideae</taxon>
        <taxon>50 kb inversion clade</taxon>
        <taxon>NPAAA clade</taxon>
        <taxon>Hologalegina</taxon>
        <taxon>IRL clade</taxon>
        <taxon>Trifolieae</taxon>
        <taxon>Trifolium</taxon>
    </lineage>
</organism>
<accession>A0A392U6X3</accession>
<protein>
    <submittedName>
        <fullName evidence="2">Uncharacterized protein</fullName>
    </submittedName>
</protein>
<sequence length="52" mass="5869">KNLSQATTVPDPLSQLIVDDPTSKGSKRKTPEETSRISIQIPKKGGWRHRRE</sequence>
<dbReference type="Proteomes" id="UP000265520">
    <property type="component" value="Unassembled WGS sequence"/>
</dbReference>
<proteinExistence type="predicted"/>
<feature type="non-terminal residue" evidence="2">
    <location>
        <position position="1"/>
    </location>
</feature>
<keyword evidence="3" id="KW-1185">Reference proteome</keyword>
<dbReference type="EMBL" id="LXQA010738207">
    <property type="protein sequence ID" value="MCI68534.1"/>
    <property type="molecule type" value="Genomic_DNA"/>
</dbReference>